<protein>
    <submittedName>
        <fullName evidence="1">Uncharacterized protein</fullName>
    </submittedName>
</protein>
<comment type="caution">
    <text evidence="1">The sequence shown here is derived from an EMBL/GenBank/DDBJ whole genome shotgun (WGS) entry which is preliminary data.</text>
</comment>
<organism evidence="1 2">
    <name type="scientific">Aeromonas hydrophila</name>
    <dbReference type="NCBI Taxonomy" id="644"/>
    <lineage>
        <taxon>Bacteria</taxon>
        <taxon>Pseudomonadati</taxon>
        <taxon>Pseudomonadota</taxon>
        <taxon>Gammaproteobacteria</taxon>
        <taxon>Aeromonadales</taxon>
        <taxon>Aeromonadaceae</taxon>
        <taxon>Aeromonas</taxon>
    </lineage>
</organism>
<proteinExistence type="predicted"/>
<evidence type="ECO:0000313" key="1">
    <source>
        <dbReference type="EMBL" id="RCF46457.1"/>
    </source>
</evidence>
<accession>A0ABD7G4I4</accession>
<reference evidence="1 2" key="1">
    <citation type="journal article" date="2018" name="PLoS ONE">
        <title>Phenotypic characterization and whole genome analysis of extended-spectrum beta-lactamase-producing bacteria isolated from dogs in Germany.</title>
        <authorList>
            <person name="Boehmer T."/>
            <person name="Vogler A.J."/>
            <person name="Thomas A."/>
            <person name="Sauer S."/>
            <person name="Hergenroether M."/>
            <person name="Straubinger R.K."/>
            <person name="Birdsell D."/>
            <person name="Keim P."/>
            <person name="Sahl J.W."/>
            <person name="Williamson C.H."/>
            <person name="Riehm J.M."/>
        </authorList>
    </citation>
    <scope>NUCLEOTIDE SEQUENCE [LARGE SCALE GENOMIC DNA]</scope>
    <source>
        <strain evidence="1 2">AFG_SD03_1510_Ahy_093</strain>
    </source>
</reference>
<dbReference type="AlphaFoldDB" id="A0ABD7G4I4"/>
<name>A0ABD7G4I4_AERHY</name>
<evidence type="ECO:0000313" key="2">
    <source>
        <dbReference type="Proteomes" id="UP000253075"/>
    </source>
</evidence>
<sequence>MRTRCPSCGATLSLDALVAHEGAREALAAAFKLSGTLGAALVRYVALHRPDSRELTMERVGKLLNEVLPDIQAGRITRNGQVFEAPQEAWVWAIEQGLAARDAGRLKTPLKGHGWLYEVISGYRPAVNNLVVDGAPRLTTGKTTSKTLSGIAALESFKHGA</sequence>
<dbReference type="Proteomes" id="UP000253075">
    <property type="component" value="Unassembled WGS sequence"/>
</dbReference>
<dbReference type="EMBL" id="PUTQ01000027">
    <property type="protein sequence ID" value="RCF46457.1"/>
    <property type="molecule type" value="Genomic_DNA"/>
</dbReference>
<reference evidence="2" key="2">
    <citation type="submission" date="2018-02" db="EMBL/GenBank/DDBJ databases">
        <title>Phenotypic characterization and whole genome analysis of multidrug-resistant, extended-spectrum beta-lactamase-producing bacteria isolated from dogs in Germany.</title>
        <authorList>
            <person name="Williamson C."/>
        </authorList>
    </citation>
    <scope>NUCLEOTIDE SEQUENCE [LARGE SCALE GENOMIC DNA]</scope>
    <source>
        <strain evidence="2">AFG_SD03_1510_Ahy_093</strain>
    </source>
</reference>
<dbReference type="RefSeq" id="WP_033965072.1">
    <property type="nucleotide sequence ID" value="NZ_PUTQ01000027.1"/>
</dbReference>
<gene>
    <name evidence="1" type="ORF">C6C11_17290</name>
</gene>